<accession>A0ABD2PJ04</accession>
<proteinExistence type="inferred from homology"/>
<dbReference type="AlphaFoldDB" id="A0ABD2PJ04"/>
<gene>
    <name evidence="7" type="ORF">Ciccas_014558</name>
</gene>
<keyword evidence="3" id="KW-0560">Oxidoreductase</keyword>
<dbReference type="Proteomes" id="UP001626550">
    <property type="component" value="Unassembled WGS sequence"/>
</dbReference>
<dbReference type="InterPro" id="IPR002569">
    <property type="entry name" value="Met_Sox_Rdtase_MsrA_dom"/>
</dbReference>
<evidence type="ECO:0000256" key="3">
    <source>
        <dbReference type="ARBA" id="ARBA00023002"/>
    </source>
</evidence>
<dbReference type="PANTHER" id="PTHR42799">
    <property type="entry name" value="MITOCHONDRIAL PEPTIDE METHIONINE SULFOXIDE REDUCTASE"/>
    <property type="match status" value="1"/>
</dbReference>
<evidence type="ECO:0000256" key="5">
    <source>
        <dbReference type="ARBA" id="ARBA00030643"/>
    </source>
</evidence>
<evidence type="ECO:0000313" key="7">
    <source>
        <dbReference type="EMBL" id="KAL3306943.1"/>
    </source>
</evidence>
<evidence type="ECO:0000256" key="2">
    <source>
        <dbReference type="ARBA" id="ARBA00012502"/>
    </source>
</evidence>
<dbReference type="PANTHER" id="PTHR42799:SF22">
    <property type="entry name" value="PEPTIDE-METHIONINE (S)-S-OXIDE REDUCTASE"/>
    <property type="match status" value="1"/>
</dbReference>
<dbReference type="HAMAP" id="MF_01401">
    <property type="entry name" value="MsrA"/>
    <property type="match status" value="1"/>
</dbReference>
<comment type="similarity">
    <text evidence="1">Belongs to the MsrA Met sulfoxide reductase family.</text>
</comment>
<keyword evidence="8" id="KW-1185">Reference proteome</keyword>
<dbReference type="InterPro" id="IPR050162">
    <property type="entry name" value="MsrA_MetSO_reductase"/>
</dbReference>
<feature type="non-terminal residue" evidence="7">
    <location>
        <position position="1"/>
    </location>
</feature>
<evidence type="ECO:0000259" key="6">
    <source>
        <dbReference type="Pfam" id="PF01625"/>
    </source>
</evidence>
<name>A0ABD2PJ04_9PLAT</name>
<dbReference type="Gene3D" id="3.30.1060.10">
    <property type="entry name" value="Peptide methionine sulphoxide reductase MsrA"/>
    <property type="match status" value="1"/>
</dbReference>
<evidence type="ECO:0000256" key="1">
    <source>
        <dbReference type="ARBA" id="ARBA00005591"/>
    </source>
</evidence>
<evidence type="ECO:0000313" key="8">
    <source>
        <dbReference type="Proteomes" id="UP001626550"/>
    </source>
</evidence>
<organism evidence="7 8">
    <name type="scientific">Cichlidogyrus casuarinus</name>
    <dbReference type="NCBI Taxonomy" id="1844966"/>
    <lineage>
        <taxon>Eukaryota</taxon>
        <taxon>Metazoa</taxon>
        <taxon>Spiralia</taxon>
        <taxon>Lophotrochozoa</taxon>
        <taxon>Platyhelminthes</taxon>
        <taxon>Monogenea</taxon>
        <taxon>Monopisthocotylea</taxon>
        <taxon>Dactylogyridea</taxon>
        <taxon>Ancyrocephalidae</taxon>
        <taxon>Cichlidogyrus</taxon>
    </lineage>
</organism>
<evidence type="ECO:0000256" key="4">
    <source>
        <dbReference type="ARBA" id="ARBA00030273"/>
    </source>
</evidence>
<dbReference type="EC" id="1.8.4.11" evidence="2"/>
<dbReference type="GO" id="GO:0008113">
    <property type="term" value="F:peptide-methionine (S)-S-oxide reductase activity"/>
    <property type="evidence" value="ECO:0007669"/>
    <property type="project" value="UniProtKB-EC"/>
</dbReference>
<comment type="caution">
    <text evidence="7">The sequence shown here is derived from an EMBL/GenBank/DDBJ whole genome shotgun (WGS) entry which is preliminary data.</text>
</comment>
<dbReference type="InterPro" id="IPR036509">
    <property type="entry name" value="Met_Sox_Rdtase_MsrA_sf"/>
</dbReference>
<dbReference type="Pfam" id="PF01625">
    <property type="entry name" value="PMSR"/>
    <property type="match status" value="1"/>
</dbReference>
<dbReference type="NCBIfam" id="TIGR00401">
    <property type="entry name" value="msrA"/>
    <property type="match status" value="1"/>
</dbReference>
<dbReference type="SUPFAM" id="SSF55068">
    <property type="entry name" value="Peptide methionine sulfoxide reductase"/>
    <property type="match status" value="1"/>
</dbReference>
<feature type="domain" description="Peptide methionine sulphoxide reductase MsrA" evidence="6">
    <location>
        <begin position="16"/>
        <end position="164"/>
    </location>
</feature>
<sequence>IHAYFNKQLPANLKSVMLGMGCFWGAERKFWLLENVEFTEVGYAGGSSKNPNYRDVCTGRTGHAEVVRVHYDPSKLPLSNLLKVFWESHDPTQSNRQGNDHGSQYRSALFVADEDQLKLANSSCKAYQKLLTDSIKTEIKLLTDFHPAEDYHQQYLVKNPNGYCGLRGTGISCPDPAQWH</sequence>
<reference evidence="7 8" key="1">
    <citation type="submission" date="2024-11" db="EMBL/GenBank/DDBJ databases">
        <title>Adaptive evolution of stress response genes in parasites aligns with host niche diversity.</title>
        <authorList>
            <person name="Hahn C."/>
            <person name="Resl P."/>
        </authorList>
    </citation>
    <scope>NUCLEOTIDE SEQUENCE [LARGE SCALE GENOMIC DNA]</scope>
    <source>
        <strain evidence="7">EGGRZ-B1_66</strain>
        <tissue evidence="7">Body</tissue>
    </source>
</reference>
<dbReference type="EMBL" id="JBJKFK010008918">
    <property type="protein sequence ID" value="KAL3306943.1"/>
    <property type="molecule type" value="Genomic_DNA"/>
</dbReference>
<protein>
    <recommendedName>
        <fullName evidence="2">peptide-methionine (S)-S-oxide reductase</fullName>
        <ecNumber evidence="2">1.8.4.11</ecNumber>
    </recommendedName>
    <alternativeName>
        <fullName evidence="5">Peptide-methionine (S)-S-oxide reductase</fullName>
    </alternativeName>
    <alternativeName>
        <fullName evidence="4">Protein-methionine-S-oxide reductase</fullName>
    </alternativeName>
</protein>